<proteinExistence type="predicted"/>
<name>A0A9P8CLY7_9HYPO</name>
<dbReference type="GeneID" id="70293309"/>
<feature type="compositionally biased region" description="Basic and acidic residues" evidence="1">
    <location>
        <begin position="66"/>
        <end position="80"/>
    </location>
</feature>
<evidence type="ECO:0000313" key="4">
    <source>
        <dbReference type="Proteomes" id="UP000887229"/>
    </source>
</evidence>
<accession>A0A9P8CLY7</accession>
<dbReference type="AlphaFoldDB" id="A0A9P8CLY7"/>
<evidence type="ECO:0000256" key="2">
    <source>
        <dbReference type="SAM" id="Phobius"/>
    </source>
</evidence>
<feature type="transmembrane region" description="Helical" evidence="2">
    <location>
        <begin position="7"/>
        <end position="29"/>
    </location>
</feature>
<sequence>MALTRDQIFSIIGLVGSIITVLGLVKWLWKKLFAGPPQPPQEGMGRQVLRLAAIAVKGGIKAVRDARRNETPAEPEHVDVEAVGEVASQSQDPRPGSGEV</sequence>
<organism evidence="3 4">
    <name type="scientific">Emericellopsis atlantica</name>
    <dbReference type="NCBI Taxonomy" id="2614577"/>
    <lineage>
        <taxon>Eukaryota</taxon>
        <taxon>Fungi</taxon>
        <taxon>Dikarya</taxon>
        <taxon>Ascomycota</taxon>
        <taxon>Pezizomycotina</taxon>
        <taxon>Sordariomycetes</taxon>
        <taxon>Hypocreomycetidae</taxon>
        <taxon>Hypocreales</taxon>
        <taxon>Bionectriaceae</taxon>
        <taxon>Emericellopsis</taxon>
    </lineage>
</organism>
<dbReference type="EMBL" id="MU251265">
    <property type="protein sequence ID" value="KAG9251908.1"/>
    <property type="molecule type" value="Genomic_DNA"/>
</dbReference>
<feature type="region of interest" description="Disordered" evidence="1">
    <location>
        <begin position="66"/>
        <end position="100"/>
    </location>
</feature>
<dbReference type="Proteomes" id="UP000887229">
    <property type="component" value="Unassembled WGS sequence"/>
</dbReference>
<comment type="caution">
    <text evidence="3">The sequence shown here is derived from an EMBL/GenBank/DDBJ whole genome shotgun (WGS) entry which is preliminary data.</text>
</comment>
<reference evidence="3" key="1">
    <citation type="journal article" date="2021" name="IMA Fungus">
        <title>Genomic characterization of three marine fungi, including Emericellopsis atlantica sp. nov. with signatures of a generalist lifestyle and marine biomass degradation.</title>
        <authorList>
            <person name="Hagestad O.C."/>
            <person name="Hou L."/>
            <person name="Andersen J.H."/>
            <person name="Hansen E.H."/>
            <person name="Altermark B."/>
            <person name="Li C."/>
            <person name="Kuhnert E."/>
            <person name="Cox R.J."/>
            <person name="Crous P.W."/>
            <person name="Spatafora J.W."/>
            <person name="Lail K."/>
            <person name="Amirebrahimi M."/>
            <person name="Lipzen A."/>
            <person name="Pangilinan J."/>
            <person name="Andreopoulos W."/>
            <person name="Hayes R.D."/>
            <person name="Ng V."/>
            <person name="Grigoriev I.V."/>
            <person name="Jackson S.A."/>
            <person name="Sutton T.D.S."/>
            <person name="Dobson A.D.W."/>
            <person name="Rama T."/>
        </authorList>
    </citation>
    <scope>NUCLEOTIDE SEQUENCE</scope>
    <source>
        <strain evidence="3">TS7</strain>
    </source>
</reference>
<keyword evidence="2" id="KW-0812">Transmembrane</keyword>
<dbReference type="RefSeq" id="XP_046115832.1">
    <property type="nucleotide sequence ID" value="XM_046262406.1"/>
</dbReference>
<keyword evidence="2" id="KW-0472">Membrane</keyword>
<keyword evidence="2" id="KW-1133">Transmembrane helix</keyword>
<protein>
    <submittedName>
        <fullName evidence="3">Uncharacterized protein</fullName>
    </submittedName>
</protein>
<gene>
    <name evidence="3" type="ORF">F5Z01DRAFT_638891</name>
</gene>
<evidence type="ECO:0000256" key="1">
    <source>
        <dbReference type="SAM" id="MobiDB-lite"/>
    </source>
</evidence>
<keyword evidence="4" id="KW-1185">Reference proteome</keyword>
<evidence type="ECO:0000313" key="3">
    <source>
        <dbReference type="EMBL" id="KAG9251908.1"/>
    </source>
</evidence>